<name>A0A177EAJ9_9MICR</name>
<proteinExistence type="predicted"/>
<evidence type="ECO:0000313" key="2">
    <source>
        <dbReference type="Proteomes" id="UP000185944"/>
    </source>
</evidence>
<evidence type="ECO:0008006" key="3">
    <source>
        <dbReference type="Google" id="ProtNLM"/>
    </source>
</evidence>
<organism evidence="1 2">
    <name type="scientific">Nematocida displodere</name>
    <dbReference type="NCBI Taxonomy" id="1805483"/>
    <lineage>
        <taxon>Eukaryota</taxon>
        <taxon>Fungi</taxon>
        <taxon>Fungi incertae sedis</taxon>
        <taxon>Microsporidia</taxon>
        <taxon>Nematocida</taxon>
    </lineage>
</organism>
<dbReference type="RefSeq" id="XP_067543709.1">
    <property type="nucleotide sequence ID" value="XM_067688521.1"/>
</dbReference>
<comment type="caution">
    <text evidence="1">The sequence shown here is derived from an EMBL/GenBank/DDBJ whole genome shotgun (WGS) entry which is preliminary data.</text>
</comment>
<dbReference type="OrthoDB" id="2188165at2759"/>
<dbReference type="Proteomes" id="UP000185944">
    <property type="component" value="Unassembled WGS sequence"/>
</dbReference>
<dbReference type="AlphaFoldDB" id="A0A177EAJ9"/>
<protein>
    <recommendedName>
        <fullName evidence="3">Cyclin N-terminal domain-containing protein</fullName>
    </recommendedName>
</protein>
<reference evidence="1 2" key="1">
    <citation type="submission" date="2016-02" db="EMBL/GenBank/DDBJ databases">
        <title>Discovery of a natural microsporidian pathogen with a broad tissue tropism in Caenorhabditis elegans.</title>
        <authorList>
            <person name="Luallen R.J."/>
            <person name="Reinke A.W."/>
            <person name="Tong L."/>
            <person name="Botts M.R."/>
            <person name="Felix M.-A."/>
            <person name="Troemel E.R."/>
        </authorList>
    </citation>
    <scope>NUCLEOTIDE SEQUENCE [LARGE SCALE GENOMIC DNA]</scope>
    <source>
        <strain evidence="1 2">JUm2807</strain>
    </source>
</reference>
<accession>A0A177EAJ9</accession>
<gene>
    <name evidence="1" type="ORF">NEDG_01103</name>
</gene>
<dbReference type="GeneID" id="93647453"/>
<evidence type="ECO:0000313" key="1">
    <source>
        <dbReference type="EMBL" id="OAG28964.1"/>
    </source>
</evidence>
<dbReference type="VEuPathDB" id="MicrosporidiaDB:NEDG_01103"/>
<sequence length="253" mass="27924">MDAKEYQLLAGSRDAQLLVGEVMARGKELEHLEGTAGIATRMVYLVLAKSLQKKKRFRFESLSCLVIGALSLAGKINGYAGKSCQKAVELQRERVKYFEGVGGIWVGERQAIVFTDPEHGTEKEASPESLLQTEVVLASILAFRFVFGDMHRYMGSGGFGFGCDLGVLGMVGVVPVEVKKTAWVILLDVQRLPLGLYFSEESIVLATVRVSWMIYCHKKHKAIIPDSATDDVIFLEKEIMNLFIKNSEATVGD</sequence>
<keyword evidence="2" id="KW-1185">Reference proteome</keyword>
<dbReference type="EMBL" id="LTDL01000042">
    <property type="protein sequence ID" value="OAG28964.1"/>
    <property type="molecule type" value="Genomic_DNA"/>
</dbReference>